<feature type="compositionally biased region" description="Polar residues" evidence="1">
    <location>
        <begin position="750"/>
        <end position="760"/>
    </location>
</feature>
<feature type="region of interest" description="Disordered" evidence="1">
    <location>
        <begin position="681"/>
        <end position="799"/>
    </location>
</feature>
<feature type="compositionally biased region" description="Basic and acidic residues" evidence="1">
    <location>
        <begin position="386"/>
        <end position="395"/>
    </location>
</feature>
<feature type="region of interest" description="Disordered" evidence="1">
    <location>
        <begin position="628"/>
        <end position="667"/>
    </location>
</feature>
<feature type="compositionally biased region" description="Polar residues" evidence="1">
    <location>
        <begin position="784"/>
        <end position="798"/>
    </location>
</feature>
<sequence>MSTSDAGESELRGGGGESATPLNRTARATTDRALQDERFETFQQGNPRGDDNAIGQGGLLSAIRQQETHKALIFGTDRLRQEEEAAHCRDEVQIQNPSSPRFTSCFFLTLSKNQNLNKAERKLKNLVEPQRAEIGDYSSEVSQQASPCHHPLEAASDDPIPKTVSLPTKKKEDVIPVICSELGTTRDFSVNHNFSHGDFGSHGCNGLHRIPCGTQPRRNSSGSVHLENDLRNFINLENHKAVKEPSSPSVTMLSSTVVTVLAPNWSNRLRRTKRFEGSSTSDAQGNVPDVTTQQEGFQELQNRHCMERVLTDRLQAQQRTPSLCTRSNTVGWSSKSGPASLDYESKRKMLHTISLDVKSERMENKRIAASLVALPLSPLSLNNQNEQRRTPETGHQRGLLASSSKPTTSSMLLSLRRFNSNGRISNAGSTFTNNEQDKLKPLLSPSAVSYRTTETGPILSLSSSNHRERKISEKHFFSPSSINKDIEDTLVARQMQTKSRTQASVTCSKHSLLSGVPSERQHINTNLFSQCPVPLTRKSPYDQSALIKTSALPRTTQTPHSWWKQVTLEDTSPLPPSGTNIRDKSNTPRVAPCNDHSDLASPSPTDNTNKTESVCKGNVNLAIKVQGGTHNLTQRNSPEHESDRLVKQQNGSNLNRKPQEPHSLPSALSSFKIGTTAAQTTLSHPKDLNKHDVSNSSFTENVTEPPTLLNPKSSNKPTESSSKLNNNHGSSRFNSTSTSPHKNNSDRLNKQSFSHANSKAISGLPLSPNTKASSSFDSHQVSSQTNIKTSSHTCSSSHMPKYTKAANATPIGFERSYASKSFQPKTVSSLIPTVSGSSNTNCSPVSTVSITSFTTCSHPVATTLPNPTLHTPLISSTGTSSPTTISSLLTPPSTPTITSHSYSETSSSKEAKTFSSTPKTDQRKRLVEGKKMRRVTWEDSVDLQQSGANTEVRSDPSPVPLNLLSPSRTPQSVRATSIFSFLRSNSPTKNTSLCSSSPKTSSIQMERGGKFRSLSSDSADLKAREWERSNQRLSDNMIFDQGRQDFTPRQERTHSVELGTPQCQSGSPPSLPPDFSSGYKLRYSSPPYSSLMSSRSSKGESKTIMPRSPIFQQASQSVYAPHLALHIDPTTVITSKPIPPQPSSLPLQNKTAMQDRSNGGVSETDQVNNNQINKNSSQNDQNRKILLVDNRVHISSKSLHDDEAFSSSSTCVTETLVYSIKSPVDTENVTPKPLQHSASVPVSMETSLSQQVHTVHRKQETCKPHSRSNQSSSGSSSTDSQSWDEEGCKSKVKPIGKSRFFSVESTNEQSPKRSRFVLKKSVSTPNPSLSRSDPERSNKPNNKMDQVLNRLRQTFSNKRSDDDQSFPRKWKRASQTPSVSGSSDISSVRDVTVESTRTSEEREEDMEILLKDKETEETSKWAQNKYTIIPPAAVGRKMAGNQFSVQLDKLGSNN</sequence>
<keyword evidence="3" id="KW-1185">Reference proteome</keyword>
<feature type="region of interest" description="Disordered" evidence="1">
    <location>
        <begin position="1033"/>
        <end position="1079"/>
    </location>
</feature>
<feature type="compositionally biased region" description="Low complexity" evidence="1">
    <location>
        <begin position="1165"/>
        <end position="1180"/>
    </location>
</feature>
<feature type="compositionally biased region" description="Low complexity" evidence="1">
    <location>
        <begin position="773"/>
        <end position="783"/>
    </location>
</feature>
<feature type="region of interest" description="Disordered" evidence="1">
    <location>
        <begin position="382"/>
        <end position="408"/>
    </location>
</feature>
<feature type="region of interest" description="Disordered" evidence="1">
    <location>
        <begin position="1302"/>
        <end position="1412"/>
    </location>
</feature>
<name>A0A6G1QM60_CHAAH</name>
<evidence type="ECO:0000313" key="3">
    <source>
        <dbReference type="Proteomes" id="UP000503349"/>
    </source>
</evidence>
<feature type="compositionally biased region" description="Basic and acidic residues" evidence="1">
    <location>
        <begin position="1042"/>
        <end position="1055"/>
    </location>
</feature>
<accession>A0A6G1QM60</accession>
<feature type="compositionally biased region" description="Polar residues" evidence="1">
    <location>
        <begin position="600"/>
        <end position="612"/>
    </location>
</feature>
<feature type="compositionally biased region" description="Polar residues" evidence="1">
    <location>
        <begin position="1321"/>
        <end position="1331"/>
    </location>
</feature>
<protein>
    <submittedName>
        <fullName evidence="2">Uncharacterized protein</fullName>
    </submittedName>
</protein>
<feature type="compositionally biased region" description="Basic and acidic residues" evidence="1">
    <location>
        <begin position="920"/>
        <end position="930"/>
    </location>
</feature>
<dbReference type="Proteomes" id="UP000503349">
    <property type="component" value="Chromosome 19"/>
</dbReference>
<feature type="region of interest" description="Disordered" evidence="1">
    <location>
        <begin position="550"/>
        <end position="613"/>
    </location>
</feature>
<feature type="compositionally biased region" description="Polar residues" evidence="1">
    <location>
        <begin position="1236"/>
        <end position="1253"/>
    </location>
</feature>
<feature type="compositionally biased region" description="Polar residues" evidence="1">
    <location>
        <begin position="694"/>
        <end position="742"/>
    </location>
</feature>
<evidence type="ECO:0000313" key="2">
    <source>
        <dbReference type="EMBL" id="KAF3703328.1"/>
    </source>
</evidence>
<feature type="region of interest" description="Disordered" evidence="1">
    <location>
        <begin position="871"/>
        <end position="970"/>
    </location>
</feature>
<feature type="compositionally biased region" description="Basic and acidic residues" evidence="1">
    <location>
        <begin position="637"/>
        <end position="646"/>
    </location>
</feature>
<feature type="compositionally biased region" description="Low complexity" evidence="1">
    <location>
        <begin position="992"/>
        <end position="1002"/>
    </location>
</feature>
<feature type="compositionally biased region" description="Polar residues" evidence="1">
    <location>
        <begin position="647"/>
        <end position="656"/>
    </location>
</feature>
<organism evidence="2 3">
    <name type="scientific">Channa argus</name>
    <name type="common">Northern snakehead</name>
    <name type="synonym">Ophicephalus argus</name>
    <dbReference type="NCBI Taxonomy" id="215402"/>
    <lineage>
        <taxon>Eukaryota</taxon>
        <taxon>Metazoa</taxon>
        <taxon>Chordata</taxon>
        <taxon>Craniata</taxon>
        <taxon>Vertebrata</taxon>
        <taxon>Euteleostomi</taxon>
        <taxon>Actinopterygii</taxon>
        <taxon>Neopterygii</taxon>
        <taxon>Teleostei</taxon>
        <taxon>Neoteleostei</taxon>
        <taxon>Acanthomorphata</taxon>
        <taxon>Anabantaria</taxon>
        <taxon>Anabantiformes</taxon>
        <taxon>Channoidei</taxon>
        <taxon>Channidae</taxon>
        <taxon>Channa</taxon>
    </lineage>
</organism>
<dbReference type="EMBL" id="CM015730">
    <property type="protein sequence ID" value="KAF3703328.1"/>
    <property type="molecule type" value="Genomic_DNA"/>
</dbReference>
<feature type="region of interest" description="Disordered" evidence="1">
    <location>
        <begin position="986"/>
        <end position="1018"/>
    </location>
</feature>
<feature type="region of interest" description="Disordered" evidence="1">
    <location>
        <begin position="1225"/>
        <end position="1290"/>
    </location>
</feature>
<feature type="compositionally biased region" description="Low complexity" evidence="1">
    <location>
        <begin position="1267"/>
        <end position="1281"/>
    </location>
</feature>
<feature type="compositionally biased region" description="Low complexity" evidence="1">
    <location>
        <begin position="871"/>
        <end position="906"/>
    </location>
</feature>
<feature type="compositionally biased region" description="Polar residues" evidence="1">
    <location>
        <begin position="1149"/>
        <end position="1164"/>
    </location>
</feature>
<feature type="compositionally biased region" description="Polar residues" evidence="1">
    <location>
        <begin position="942"/>
        <end position="951"/>
    </location>
</feature>
<feature type="region of interest" description="Disordered" evidence="1">
    <location>
        <begin position="1134"/>
        <end position="1182"/>
    </location>
</feature>
<feature type="compositionally biased region" description="Basic and acidic residues" evidence="1">
    <location>
        <begin position="29"/>
        <end position="40"/>
    </location>
</feature>
<reference evidence="2 3" key="1">
    <citation type="submission" date="2019-02" db="EMBL/GenBank/DDBJ databases">
        <title>Opniocepnalus argus genome.</title>
        <authorList>
            <person name="Zhou C."/>
            <person name="Xiao S."/>
        </authorList>
    </citation>
    <scope>NUCLEOTIDE SEQUENCE [LARGE SCALE GENOMIC DNA]</scope>
    <source>
        <strain evidence="2">OARG1902GOOAL</strain>
        <tissue evidence="2">Muscle</tissue>
    </source>
</reference>
<feature type="region of interest" description="Disordered" evidence="1">
    <location>
        <begin position="1"/>
        <end position="56"/>
    </location>
</feature>
<reference evidence="3" key="2">
    <citation type="submission" date="2019-02" db="EMBL/GenBank/DDBJ databases">
        <title>Opniocepnalus argus Var Kimnra genome.</title>
        <authorList>
            <person name="Zhou C."/>
            <person name="Xiao S."/>
        </authorList>
    </citation>
    <scope>NUCLEOTIDE SEQUENCE [LARGE SCALE GENOMIC DNA]</scope>
</reference>
<feature type="compositionally biased region" description="Low complexity" evidence="1">
    <location>
        <begin position="1378"/>
        <end position="1396"/>
    </location>
</feature>
<evidence type="ECO:0000256" key="1">
    <source>
        <dbReference type="SAM" id="MobiDB-lite"/>
    </source>
</evidence>
<proteinExistence type="predicted"/>
<feature type="compositionally biased region" description="Basic and acidic residues" evidence="1">
    <location>
        <begin position="684"/>
        <end position="693"/>
    </location>
</feature>
<gene>
    <name evidence="2" type="ORF">EXN66_Car019016</name>
</gene>